<evidence type="ECO:0000313" key="2">
    <source>
        <dbReference type="EMBL" id="EMO60493.1"/>
    </source>
</evidence>
<feature type="region of interest" description="Disordered" evidence="1">
    <location>
        <begin position="1"/>
        <end position="20"/>
    </location>
</feature>
<evidence type="ECO:0000313" key="3">
    <source>
        <dbReference type="Proteomes" id="UP000012159"/>
    </source>
</evidence>
<gene>
    <name evidence="2" type="ORF">LEP1GSC133_0018</name>
</gene>
<proteinExistence type="predicted"/>
<dbReference type="AlphaFoldDB" id="M6WFG7"/>
<reference evidence="2 3" key="1">
    <citation type="submission" date="2013-01" db="EMBL/GenBank/DDBJ databases">
        <authorList>
            <person name="Harkins D.M."/>
            <person name="Durkin A.S."/>
            <person name="Brinkac L.M."/>
            <person name="Haft D.H."/>
            <person name="Selengut J.D."/>
            <person name="Sanka R."/>
            <person name="DePew J."/>
            <person name="Purushe J."/>
            <person name="Picardeau M."/>
            <person name="Werts C."/>
            <person name="Goarant C."/>
            <person name="Vinetz J.M."/>
            <person name="Sutton G.G."/>
            <person name="Nierman W.C."/>
            <person name="Fouts D.E."/>
        </authorList>
    </citation>
    <scope>NUCLEOTIDE SEQUENCE [LARGE SCALE GENOMIC DNA]</scope>
    <source>
        <strain evidence="2 3">200901868</strain>
    </source>
</reference>
<dbReference type="Proteomes" id="UP000012159">
    <property type="component" value="Unassembled WGS sequence"/>
</dbReference>
<dbReference type="EMBL" id="AKWF02000133">
    <property type="protein sequence ID" value="EMO60493.1"/>
    <property type="molecule type" value="Genomic_DNA"/>
</dbReference>
<sequence>MKIKPEESSKQKDPGEYFEHDFPCDPTSLVKWRKRIGSNGVEKFLEETIFLGQREGQIKDPDLEE</sequence>
<comment type="caution">
    <text evidence="2">The sequence shown here is derived from an EMBL/GenBank/DDBJ whole genome shotgun (WGS) entry which is preliminary data.</text>
</comment>
<accession>M6WFG7</accession>
<organism evidence="2 3">
    <name type="scientific">Leptospira borgpetersenii serovar Pomona str. 200901868</name>
    <dbReference type="NCBI Taxonomy" id="1192866"/>
    <lineage>
        <taxon>Bacteria</taxon>
        <taxon>Pseudomonadati</taxon>
        <taxon>Spirochaetota</taxon>
        <taxon>Spirochaetia</taxon>
        <taxon>Leptospirales</taxon>
        <taxon>Leptospiraceae</taxon>
        <taxon>Leptospira</taxon>
    </lineage>
</organism>
<protein>
    <submittedName>
        <fullName evidence="2">Uncharacterized protein</fullName>
    </submittedName>
</protein>
<evidence type="ECO:0000256" key="1">
    <source>
        <dbReference type="SAM" id="MobiDB-lite"/>
    </source>
</evidence>
<name>M6WFG7_LEPBO</name>